<keyword evidence="1" id="KW-1133">Transmembrane helix</keyword>
<sequence length="109" mass="11527">MKTSYGSVSASSLIDSVFVISIFLISIVSGNKSISLITCFGDCSSNSESRVAPVELRTKVNESRAQAVLLSDRSSSAAAATTTTSSSVNPRFRNLNVIVRTHSPIISLD</sequence>
<evidence type="ECO:0000313" key="3">
    <source>
        <dbReference type="Proteomes" id="UP000823749"/>
    </source>
</evidence>
<gene>
    <name evidence="2" type="ORF">RHGRI_005546</name>
</gene>
<name>A0AAV6LCQ0_9ERIC</name>
<evidence type="ECO:0008006" key="4">
    <source>
        <dbReference type="Google" id="ProtNLM"/>
    </source>
</evidence>
<keyword evidence="3" id="KW-1185">Reference proteome</keyword>
<keyword evidence="1" id="KW-0472">Membrane</keyword>
<dbReference type="Proteomes" id="UP000823749">
    <property type="component" value="Chromosome 2"/>
</dbReference>
<comment type="caution">
    <text evidence="2">The sequence shown here is derived from an EMBL/GenBank/DDBJ whole genome shotgun (WGS) entry which is preliminary data.</text>
</comment>
<evidence type="ECO:0000313" key="2">
    <source>
        <dbReference type="EMBL" id="KAG5562853.1"/>
    </source>
</evidence>
<feature type="transmembrane region" description="Helical" evidence="1">
    <location>
        <begin position="6"/>
        <end position="28"/>
    </location>
</feature>
<dbReference type="EMBL" id="JACTNZ010000002">
    <property type="protein sequence ID" value="KAG5562853.1"/>
    <property type="molecule type" value="Genomic_DNA"/>
</dbReference>
<keyword evidence="1" id="KW-0812">Transmembrane</keyword>
<organism evidence="2 3">
    <name type="scientific">Rhododendron griersonianum</name>
    <dbReference type="NCBI Taxonomy" id="479676"/>
    <lineage>
        <taxon>Eukaryota</taxon>
        <taxon>Viridiplantae</taxon>
        <taxon>Streptophyta</taxon>
        <taxon>Embryophyta</taxon>
        <taxon>Tracheophyta</taxon>
        <taxon>Spermatophyta</taxon>
        <taxon>Magnoliopsida</taxon>
        <taxon>eudicotyledons</taxon>
        <taxon>Gunneridae</taxon>
        <taxon>Pentapetalae</taxon>
        <taxon>asterids</taxon>
        <taxon>Ericales</taxon>
        <taxon>Ericaceae</taxon>
        <taxon>Ericoideae</taxon>
        <taxon>Rhodoreae</taxon>
        <taxon>Rhododendron</taxon>
    </lineage>
</organism>
<proteinExistence type="predicted"/>
<accession>A0AAV6LCQ0</accession>
<dbReference type="AlphaFoldDB" id="A0AAV6LCQ0"/>
<reference evidence="2" key="1">
    <citation type="submission" date="2020-08" db="EMBL/GenBank/DDBJ databases">
        <title>Plant Genome Project.</title>
        <authorList>
            <person name="Zhang R.-G."/>
        </authorList>
    </citation>
    <scope>NUCLEOTIDE SEQUENCE</scope>
    <source>
        <strain evidence="2">WSP0</strain>
        <tissue evidence="2">Leaf</tissue>
    </source>
</reference>
<protein>
    <recommendedName>
        <fullName evidence="4">Secreted protein</fullName>
    </recommendedName>
</protein>
<evidence type="ECO:0000256" key="1">
    <source>
        <dbReference type="SAM" id="Phobius"/>
    </source>
</evidence>